<dbReference type="InterPro" id="IPR014284">
    <property type="entry name" value="RNA_pol_sigma-70_dom"/>
</dbReference>
<dbReference type="SUPFAM" id="SSF88659">
    <property type="entry name" value="Sigma3 and sigma4 domains of RNA polymerase sigma factors"/>
    <property type="match status" value="1"/>
</dbReference>
<comment type="caution">
    <text evidence="9">The sequence shown here is derived from an EMBL/GenBank/DDBJ whole genome shotgun (WGS) entry which is preliminary data.</text>
</comment>
<dbReference type="InterPro" id="IPR036388">
    <property type="entry name" value="WH-like_DNA-bd_sf"/>
</dbReference>
<accession>A0ABX1NXU0</accession>
<dbReference type="Pfam" id="PF08281">
    <property type="entry name" value="Sigma70_r4_2"/>
    <property type="match status" value="1"/>
</dbReference>
<evidence type="ECO:0000256" key="3">
    <source>
        <dbReference type="ARBA" id="ARBA00023082"/>
    </source>
</evidence>
<dbReference type="NCBIfam" id="TIGR02937">
    <property type="entry name" value="sigma70-ECF"/>
    <property type="match status" value="1"/>
</dbReference>
<dbReference type="PANTHER" id="PTHR43133:SF62">
    <property type="entry name" value="RNA POLYMERASE SIGMA FACTOR SIGZ"/>
    <property type="match status" value="1"/>
</dbReference>
<dbReference type="PANTHER" id="PTHR43133">
    <property type="entry name" value="RNA POLYMERASE ECF-TYPE SIGMA FACTO"/>
    <property type="match status" value="1"/>
</dbReference>
<dbReference type="Gene3D" id="1.10.1740.10">
    <property type="match status" value="1"/>
</dbReference>
<dbReference type="InterPro" id="IPR013249">
    <property type="entry name" value="RNA_pol_sigma70_r4_t2"/>
</dbReference>
<feature type="domain" description="RNA polymerase sigma factor 70 region 4 type 2" evidence="8">
    <location>
        <begin position="97"/>
        <end position="149"/>
    </location>
</feature>
<dbReference type="InterPro" id="IPR013325">
    <property type="entry name" value="RNA_pol_sigma_r2"/>
</dbReference>
<evidence type="ECO:0000256" key="2">
    <source>
        <dbReference type="ARBA" id="ARBA00023015"/>
    </source>
</evidence>
<dbReference type="InterPro" id="IPR000838">
    <property type="entry name" value="RNA_pol_sigma70_ECF_CS"/>
</dbReference>
<organism evidence="9 10">
    <name type="scientific">Aromatoleum bremense</name>
    <dbReference type="NCBI Taxonomy" id="76115"/>
    <lineage>
        <taxon>Bacteria</taxon>
        <taxon>Pseudomonadati</taxon>
        <taxon>Pseudomonadota</taxon>
        <taxon>Betaproteobacteria</taxon>
        <taxon>Rhodocyclales</taxon>
        <taxon>Rhodocyclaceae</taxon>
        <taxon>Aromatoleum</taxon>
    </lineage>
</organism>
<gene>
    <name evidence="9" type="primary">sigZ</name>
    <name evidence="9" type="ORF">GPA24_15215</name>
</gene>
<keyword evidence="4 6" id="KW-0238">DNA-binding</keyword>
<keyword evidence="2 6" id="KW-0805">Transcription regulation</keyword>
<proteinExistence type="inferred from homology"/>
<dbReference type="SUPFAM" id="SSF88946">
    <property type="entry name" value="Sigma2 domain of RNA polymerase sigma factors"/>
    <property type="match status" value="1"/>
</dbReference>
<dbReference type="NCBIfam" id="TIGR02959">
    <property type="entry name" value="SigZ"/>
    <property type="match status" value="1"/>
</dbReference>
<dbReference type="PROSITE" id="PS01063">
    <property type="entry name" value="SIGMA70_ECF"/>
    <property type="match status" value="1"/>
</dbReference>
<reference evidence="9 10" key="1">
    <citation type="submission" date="2019-12" db="EMBL/GenBank/DDBJ databases">
        <title>Comparative genomics gives insights into the taxonomy of the Azoarcus-Aromatoleum group and reveals separate origins of nif in the plant-associated Azoarcus and non-plant-associated Aromatoleum sub-groups.</title>
        <authorList>
            <person name="Lafos M."/>
            <person name="Maluk M."/>
            <person name="Batista M."/>
            <person name="Junghare M."/>
            <person name="Carmona M."/>
            <person name="Faoro H."/>
            <person name="Cruz L.M."/>
            <person name="Battistoni F."/>
            <person name="De Souza E."/>
            <person name="Pedrosa F."/>
            <person name="Chen W.-M."/>
            <person name="Poole P.S."/>
            <person name="Dixon R.A."/>
            <person name="James E.K."/>
        </authorList>
    </citation>
    <scope>NUCLEOTIDE SEQUENCE [LARGE SCALE GENOMIC DNA]</scope>
    <source>
        <strain evidence="9 10">PbN1</strain>
    </source>
</reference>
<evidence type="ECO:0000259" key="8">
    <source>
        <dbReference type="Pfam" id="PF08281"/>
    </source>
</evidence>
<dbReference type="Proteomes" id="UP000633943">
    <property type="component" value="Unassembled WGS sequence"/>
</dbReference>
<dbReference type="InterPro" id="IPR013324">
    <property type="entry name" value="RNA_pol_sigma_r3/r4-like"/>
</dbReference>
<protein>
    <recommendedName>
        <fullName evidence="6">RNA polymerase sigma factor</fullName>
    </recommendedName>
</protein>
<evidence type="ECO:0000313" key="10">
    <source>
        <dbReference type="Proteomes" id="UP000633943"/>
    </source>
</evidence>
<comment type="similarity">
    <text evidence="1 6">Belongs to the sigma-70 factor family. ECF subfamily.</text>
</comment>
<evidence type="ECO:0000256" key="5">
    <source>
        <dbReference type="ARBA" id="ARBA00023163"/>
    </source>
</evidence>
<dbReference type="InterPro" id="IPR014304">
    <property type="entry name" value="RNA_pol_sigma-Z"/>
</dbReference>
<keyword evidence="3 6" id="KW-0731">Sigma factor</keyword>
<keyword evidence="10" id="KW-1185">Reference proteome</keyword>
<name>A0ABX1NXU0_9RHOO</name>
<dbReference type="RefSeq" id="WP_169203420.1">
    <property type="nucleotide sequence ID" value="NZ_CP059467.1"/>
</dbReference>
<evidence type="ECO:0000313" key="9">
    <source>
        <dbReference type="EMBL" id="NMG16860.1"/>
    </source>
</evidence>
<dbReference type="InterPro" id="IPR039425">
    <property type="entry name" value="RNA_pol_sigma-70-like"/>
</dbReference>
<keyword evidence="5 6" id="KW-0804">Transcription</keyword>
<dbReference type="Gene3D" id="1.10.10.10">
    <property type="entry name" value="Winged helix-like DNA-binding domain superfamily/Winged helix DNA-binding domain"/>
    <property type="match status" value="1"/>
</dbReference>
<evidence type="ECO:0000256" key="4">
    <source>
        <dbReference type="ARBA" id="ARBA00023125"/>
    </source>
</evidence>
<sequence>MRCVATAWRAHEAELRRFLRSRHGDAAGADDLLQEVFVRALGQGEGFCAVANPRAWLFQVARNLLVDRLRLAKSQVPLPDDLADLPDLVPAVDGLSACIPRALAELSAEDREAISLCDLEGLTQQAYAERLGLTLPAAKSRVQRARTRLRARLVEACQVRFDDAGQVCCFTPRPPVQGR</sequence>
<evidence type="ECO:0000256" key="1">
    <source>
        <dbReference type="ARBA" id="ARBA00010641"/>
    </source>
</evidence>
<evidence type="ECO:0000259" key="7">
    <source>
        <dbReference type="Pfam" id="PF04542"/>
    </source>
</evidence>
<dbReference type="InterPro" id="IPR007627">
    <property type="entry name" value="RNA_pol_sigma70_r2"/>
</dbReference>
<dbReference type="Pfam" id="PF04542">
    <property type="entry name" value="Sigma70_r2"/>
    <property type="match status" value="1"/>
</dbReference>
<feature type="domain" description="RNA polymerase sigma-70 region 2" evidence="7">
    <location>
        <begin position="9"/>
        <end position="72"/>
    </location>
</feature>
<evidence type="ECO:0000256" key="6">
    <source>
        <dbReference type="RuleBase" id="RU000716"/>
    </source>
</evidence>
<dbReference type="EMBL" id="WTVP01000050">
    <property type="protein sequence ID" value="NMG16860.1"/>
    <property type="molecule type" value="Genomic_DNA"/>
</dbReference>